<dbReference type="Proteomes" id="UP000820818">
    <property type="component" value="Linkage Group LG4"/>
</dbReference>
<dbReference type="EMBL" id="WJBH02000004">
    <property type="protein sequence ID" value="KAI9560092.1"/>
    <property type="molecule type" value="Genomic_DNA"/>
</dbReference>
<dbReference type="GO" id="GO:0005739">
    <property type="term" value="C:mitochondrion"/>
    <property type="evidence" value="ECO:0007669"/>
    <property type="project" value="TreeGrafter"/>
</dbReference>
<keyword evidence="4" id="KW-1185">Reference proteome</keyword>
<organism evidence="3 4">
    <name type="scientific">Daphnia sinensis</name>
    <dbReference type="NCBI Taxonomy" id="1820382"/>
    <lineage>
        <taxon>Eukaryota</taxon>
        <taxon>Metazoa</taxon>
        <taxon>Ecdysozoa</taxon>
        <taxon>Arthropoda</taxon>
        <taxon>Crustacea</taxon>
        <taxon>Branchiopoda</taxon>
        <taxon>Diplostraca</taxon>
        <taxon>Cladocera</taxon>
        <taxon>Anomopoda</taxon>
        <taxon>Daphniidae</taxon>
        <taxon>Daphnia</taxon>
        <taxon>Daphnia similis group</taxon>
    </lineage>
</organism>
<evidence type="ECO:0000256" key="1">
    <source>
        <dbReference type="ARBA" id="ARBA00005578"/>
    </source>
</evidence>
<dbReference type="InterPro" id="IPR002634">
    <property type="entry name" value="BolA"/>
</dbReference>
<gene>
    <name evidence="3" type="ORF">GHT06_014102</name>
</gene>
<comment type="caution">
    <text evidence="3">The sequence shown here is derived from an EMBL/GenBank/DDBJ whole genome shotgun (WGS) entry which is preliminary data.</text>
</comment>
<comment type="similarity">
    <text evidence="1 2">Belongs to the BolA/IbaG family.</text>
</comment>
<dbReference type="AlphaFoldDB" id="A0AAD5KVY5"/>
<dbReference type="PANTHER" id="PTHR46229:SF2">
    <property type="entry name" value="BOLA-LIKE PROTEIN 1"/>
    <property type="match status" value="1"/>
</dbReference>
<proteinExistence type="inferred from homology"/>
<name>A0AAD5KVY5_9CRUS</name>
<dbReference type="GO" id="GO:1990229">
    <property type="term" value="C:iron-sulfur cluster assembly complex"/>
    <property type="evidence" value="ECO:0007669"/>
    <property type="project" value="UniProtKB-ARBA"/>
</dbReference>
<evidence type="ECO:0000313" key="4">
    <source>
        <dbReference type="Proteomes" id="UP000820818"/>
    </source>
</evidence>
<protein>
    <recommendedName>
        <fullName evidence="5">EOG090X0K4K</fullName>
    </recommendedName>
</protein>
<evidence type="ECO:0000256" key="2">
    <source>
        <dbReference type="RuleBase" id="RU003860"/>
    </source>
</evidence>
<dbReference type="InterPro" id="IPR036065">
    <property type="entry name" value="BolA-like_sf"/>
</dbReference>
<reference evidence="3 4" key="1">
    <citation type="submission" date="2022-05" db="EMBL/GenBank/DDBJ databases">
        <title>A multi-omics perspective on studying reproductive biology in Daphnia sinensis.</title>
        <authorList>
            <person name="Jia J."/>
        </authorList>
    </citation>
    <scope>NUCLEOTIDE SEQUENCE [LARGE SCALE GENOMIC DNA]</scope>
    <source>
        <strain evidence="3 4">WSL</strain>
    </source>
</reference>
<evidence type="ECO:0008006" key="5">
    <source>
        <dbReference type="Google" id="ProtNLM"/>
    </source>
</evidence>
<dbReference type="PANTHER" id="PTHR46229">
    <property type="entry name" value="BOLA TRANSCRIPTION REGULATOR"/>
    <property type="match status" value="1"/>
</dbReference>
<dbReference type="FunFam" id="3.30.300.90:FF:000001">
    <property type="entry name" value="Transcriptional regulator BolA"/>
    <property type="match status" value="1"/>
</dbReference>
<accession>A0AAD5KVY5</accession>
<dbReference type="Gene3D" id="3.30.300.90">
    <property type="entry name" value="BolA-like"/>
    <property type="match status" value="1"/>
</dbReference>
<dbReference type="InterPro" id="IPR050961">
    <property type="entry name" value="BolA/IbaG_stress_morph_reg"/>
</dbReference>
<dbReference type="SUPFAM" id="SSF82657">
    <property type="entry name" value="BolA-like"/>
    <property type="match status" value="1"/>
</dbReference>
<evidence type="ECO:0000313" key="3">
    <source>
        <dbReference type="EMBL" id="KAI9560092.1"/>
    </source>
</evidence>
<sequence>MLVRSLRVFGLYHPAPAQFFSGSKTMATIPVKNSNPMELLIRDKLVRQFSPVHLDIINESYMHNVPKGSETHFKVVVVSDKFENTSLLQRHRLVNEILQDELKNGVHALSIVAKTPAQWEDSSKVTDKSPACKGGFGR</sequence>
<dbReference type="Pfam" id="PF01722">
    <property type="entry name" value="BolA"/>
    <property type="match status" value="1"/>
</dbReference>